<evidence type="ECO:0000256" key="2">
    <source>
        <dbReference type="ARBA" id="ARBA00007870"/>
    </source>
</evidence>
<protein>
    <recommendedName>
        <fullName evidence="4 10">2-dehydropantoate 2-reductase</fullName>
        <ecNumber evidence="3 10">1.1.1.169</ecNumber>
    </recommendedName>
    <alternativeName>
        <fullName evidence="8 10">Ketopantoate reductase</fullName>
    </alternativeName>
</protein>
<dbReference type="InterPro" id="IPR013752">
    <property type="entry name" value="KPA_reductase"/>
</dbReference>
<dbReference type="GO" id="GO:0008677">
    <property type="term" value="F:2-dehydropantoate 2-reductase activity"/>
    <property type="evidence" value="ECO:0007669"/>
    <property type="project" value="UniProtKB-EC"/>
</dbReference>
<comment type="caution">
    <text evidence="13">The sequence shown here is derived from an EMBL/GenBank/DDBJ whole genome shotgun (WGS) entry which is preliminary data.</text>
</comment>
<dbReference type="InterPro" id="IPR013328">
    <property type="entry name" value="6PGD_dom2"/>
</dbReference>
<dbReference type="EC" id="1.1.1.169" evidence="3 10"/>
<comment type="function">
    <text evidence="10">Catalyzes the NADPH-dependent reduction of ketopantoate into pantoic acid.</text>
</comment>
<dbReference type="Pfam" id="PF08546">
    <property type="entry name" value="ApbA_C"/>
    <property type="match status" value="1"/>
</dbReference>
<evidence type="ECO:0000313" key="13">
    <source>
        <dbReference type="EMBL" id="MDM0043513.1"/>
    </source>
</evidence>
<evidence type="ECO:0000256" key="6">
    <source>
        <dbReference type="ARBA" id="ARBA00022857"/>
    </source>
</evidence>
<evidence type="ECO:0000259" key="11">
    <source>
        <dbReference type="Pfam" id="PF02558"/>
    </source>
</evidence>
<accession>A0ABT7N6D9</accession>
<evidence type="ECO:0000256" key="10">
    <source>
        <dbReference type="RuleBase" id="RU362068"/>
    </source>
</evidence>
<evidence type="ECO:0000256" key="1">
    <source>
        <dbReference type="ARBA" id="ARBA00004994"/>
    </source>
</evidence>
<dbReference type="Gene3D" id="3.40.50.720">
    <property type="entry name" value="NAD(P)-binding Rossmann-like Domain"/>
    <property type="match status" value="1"/>
</dbReference>
<proteinExistence type="inferred from homology"/>
<dbReference type="Proteomes" id="UP001174908">
    <property type="component" value="Unassembled WGS sequence"/>
</dbReference>
<dbReference type="InterPro" id="IPR013332">
    <property type="entry name" value="KPR_N"/>
</dbReference>
<dbReference type="InterPro" id="IPR036291">
    <property type="entry name" value="NAD(P)-bd_dom_sf"/>
</dbReference>
<dbReference type="PANTHER" id="PTHR21708:SF26">
    <property type="entry name" value="2-DEHYDROPANTOATE 2-REDUCTASE"/>
    <property type="match status" value="1"/>
</dbReference>
<evidence type="ECO:0000256" key="8">
    <source>
        <dbReference type="ARBA" id="ARBA00032024"/>
    </source>
</evidence>
<dbReference type="Gene3D" id="1.10.1040.10">
    <property type="entry name" value="N-(1-d-carboxylethyl)-l-norvaline Dehydrogenase, domain 2"/>
    <property type="match status" value="1"/>
</dbReference>
<keyword evidence="7 10" id="KW-0560">Oxidoreductase</keyword>
<dbReference type="RefSeq" id="WP_286658617.1">
    <property type="nucleotide sequence ID" value="NZ_JASZYV010000001.1"/>
</dbReference>
<keyword evidence="5 10" id="KW-0566">Pantothenate biosynthesis</keyword>
<evidence type="ECO:0000256" key="3">
    <source>
        <dbReference type="ARBA" id="ARBA00013014"/>
    </source>
</evidence>
<evidence type="ECO:0000256" key="5">
    <source>
        <dbReference type="ARBA" id="ARBA00022655"/>
    </source>
</evidence>
<dbReference type="SUPFAM" id="SSF51735">
    <property type="entry name" value="NAD(P)-binding Rossmann-fold domains"/>
    <property type="match status" value="1"/>
</dbReference>
<dbReference type="EMBL" id="JASZYV010000001">
    <property type="protein sequence ID" value="MDM0043513.1"/>
    <property type="molecule type" value="Genomic_DNA"/>
</dbReference>
<dbReference type="InterPro" id="IPR008927">
    <property type="entry name" value="6-PGluconate_DH-like_C_sf"/>
</dbReference>
<dbReference type="NCBIfam" id="TIGR00745">
    <property type="entry name" value="apbA_panE"/>
    <property type="match status" value="1"/>
</dbReference>
<dbReference type="InterPro" id="IPR051402">
    <property type="entry name" value="KPR-Related"/>
</dbReference>
<feature type="domain" description="Ketopantoate reductase N-terminal" evidence="11">
    <location>
        <begin position="5"/>
        <end position="152"/>
    </location>
</feature>
<organism evidence="13 14">
    <name type="scientific">Variovorax dokdonensis</name>
    <dbReference type="NCBI Taxonomy" id="344883"/>
    <lineage>
        <taxon>Bacteria</taxon>
        <taxon>Pseudomonadati</taxon>
        <taxon>Pseudomonadota</taxon>
        <taxon>Betaproteobacteria</taxon>
        <taxon>Burkholderiales</taxon>
        <taxon>Comamonadaceae</taxon>
        <taxon>Variovorax</taxon>
    </lineage>
</organism>
<keyword evidence="6 10" id="KW-0521">NADP</keyword>
<evidence type="ECO:0000256" key="9">
    <source>
        <dbReference type="ARBA" id="ARBA00048793"/>
    </source>
</evidence>
<dbReference type="PANTHER" id="PTHR21708">
    <property type="entry name" value="PROBABLE 2-DEHYDROPANTOATE 2-REDUCTASE"/>
    <property type="match status" value="1"/>
</dbReference>
<comment type="similarity">
    <text evidence="2 10">Belongs to the ketopantoate reductase family.</text>
</comment>
<keyword evidence="14" id="KW-1185">Reference proteome</keyword>
<evidence type="ECO:0000313" key="14">
    <source>
        <dbReference type="Proteomes" id="UP001174908"/>
    </source>
</evidence>
<evidence type="ECO:0000256" key="7">
    <source>
        <dbReference type="ARBA" id="ARBA00023002"/>
    </source>
</evidence>
<dbReference type="InterPro" id="IPR003710">
    <property type="entry name" value="ApbA"/>
</dbReference>
<evidence type="ECO:0000256" key="4">
    <source>
        <dbReference type="ARBA" id="ARBA00019465"/>
    </source>
</evidence>
<sequence>MTRFLMVGAGALGGYFGGRLLQAGEDVTFLVRARRAQQLRQTGLVIRSAFGDATIEHPPLVRSEDIDGHYDVVIVGCKAYDLPATIESFAPAVGPGTVIIPVLNGLRHLDELGRRFGADRVLGGLCMISAVLDDAGRVIHLNDLHALNFGETGGGRSARVDAIGQAFARANFQHHVSEDILQAMWEKWVFIASLAGMTCLMRASVGDIVQAGGKDIAARLVDECAAIAAHQGHAPSSAALARNKAALASAGSTLTASMLKDMERGLRIEADQIISDLLRRAPESASFDTLRTVQAHLLAYEARRARESKEGAGQ</sequence>
<dbReference type="Pfam" id="PF02558">
    <property type="entry name" value="ApbA"/>
    <property type="match status" value="1"/>
</dbReference>
<reference evidence="13" key="1">
    <citation type="submission" date="2023-06" db="EMBL/GenBank/DDBJ databases">
        <authorList>
            <person name="Jiang Y."/>
            <person name="Liu Q."/>
        </authorList>
    </citation>
    <scope>NUCLEOTIDE SEQUENCE</scope>
    <source>
        <strain evidence="13">CGMCC 1.12089</strain>
    </source>
</reference>
<comment type="pathway">
    <text evidence="1 10">Cofactor biosynthesis; (R)-pantothenate biosynthesis; (R)-pantoate from 3-methyl-2-oxobutanoate: step 2/2.</text>
</comment>
<name>A0ABT7N6D9_9BURK</name>
<dbReference type="NCBIfam" id="NF005094">
    <property type="entry name" value="PRK06522.2-5"/>
    <property type="match status" value="1"/>
</dbReference>
<comment type="catalytic activity">
    <reaction evidence="9 10">
        <text>(R)-pantoate + NADP(+) = 2-dehydropantoate + NADPH + H(+)</text>
        <dbReference type="Rhea" id="RHEA:16233"/>
        <dbReference type="ChEBI" id="CHEBI:11561"/>
        <dbReference type="ChEBI" id="CHEBI:15378"/>
        <dbReference type="ChEBI" id="CHEBI:15980"/>
        <dbReference type="ChEBI" id="CHEBI:57783"/>
        <dbReference type="ChEBI" id="CHEBI:58349"/>
        <dbReference type="EC" id="1.1.1.169"/>
    </reaction>
</comment>
<evidence type="ECO:0000259" key="12">
    <source>
        <dbReference type="Pfam" id="PF08546"/>
    </source>
</evidence>
<dbReference type="SUPFAM" id="SSF48179">
    <property type="entry name" value="6-phosphogluconate dehydrogenase C-terminal domain-like"/>
    <property type="match status" value="1"/>
</dbReference>
<gene>
    <name evidence="13" type="primary">panE</name>
    <name evidence="13" type="ORF">QTH91_03385</name>
</gene>
<feature type="domain" description="Ketopantoate reductase C-terminal" evidence="12">
    <location>
        <begin position="179"/>
        <end position="282"/>
    </location>
</feature>